<organism evidence="2 3">
    <name type="scientific">Faecalibacter macacae</name>
    <dbReference type="NCBI Taxonomy" id="1859289"/>
    <lineage>
        <taxon>Bacteria</taxon>
        <taxon>Pseudomonadati</taxon>
        <taxon>Bacteroidota</taxon>
        <taxon>Flavobacteriia</taxon>
        <taxon>Flavobacteriales</taxon>
        <taxon>Weeksellaceae</taxon>
        <taxon>Faecalibacter</taxon>
    </lineage>
</organism>
<evidence type="ECO:0000256" key="1">
    <source>
        <dbReference type="SAM" id="Phobius"/>
    </source>
</evidence>
<dbReference type="AlphaFoldDB" id="A0A3L9M7Y8"/>
<keyword evidence="1" id="KW-0812">Transmembrane</keyword>
<dbReference type="Gene3D" id="1.25.40.10">
    <property type="entry name" value="Tetratricopeptide repeat domain"/>
    <property type="match status" value="1"/>
</dbReference>
<keyword evidence="3" id="KW-1185">Reference proteome</keyword>
<evidence type="ECO:0008006" key="4">
    <source>
        <dbReference type="Google" id="ProtNLM"/>
    </source>
</evidence>
<protein>
    <recommendedName>
        <fullName evidence="4">Tetratricopeptide repeat protein</fullName>
    </recommendedName>
</protein>
<accession>A0A3L9M7Y8</accession>
<gene>
    <name evidence="2" type="ORF">EAH69_10690</name>
</gene>
<dbReference type="InterPro" id="IPR011990">
    <property type="entry name" value="TPR-like_helical_dom_sf"/>
</dbReference>
<evidence type="ECO:0000313" key="3">
    <source>
        <dbReference type="Proteomes" id="UP000275348"/>
    </source>
</evidence>
<dbReference type="Proteomes" id="UP000275348">
    <property type="component" value="Unassembled WGS sequence"/>
</dbReference>
<dbReference type="SUPFAM" id="SSF48452">
    <property type="entry name" value="TPR-like"/>
    <property type="match status" value="1"/>
</dbReference>
<sequence>MLILYTIISKLILYLLIKLAYFDSEENYNILIFFLSFSCFGFPKFESEKRFYDKQLNIELKEASFLLEDLKINKELEIKLLHGVEKSVTNDYYSNKFNALLVQYYTLTGQMEKCYSIFVKEIARKNIDSKLSYILLLSEFYDLFNAISYTDYKSPILNRIQFVNEHLKGDEKKYVESILLLKKSLSFNKKNINVSRDALQKSIGILDELSDILTKEDYLIAKTKTYNFLAITYLEHVVEGNLKENDENRINHAISVFKQSLRFNEGKSAFSTFIVYNNLAYVYNVKGDFNESLNYSFKAKELIKNADSSVSLNAKLYCNMTDSYSLKLDEGNLQKYYPICINRLEKVKRKDETLLKLINQNKININPEIKFVKPNKIGEKLLIFFAFIAIVSSLYWFNKKAKK</sequence>
<proteinExistence type="predicted"/>
<keyword evidence="1" id="KW-0472">Membrane</keyword>
<name>A0A3L9M7Y8_9FLAO</name>
<reference evidence="2 3" key="1">
    <citation type="submission" date="2018-10" db="EMBL/GenBank/DDBJ databases">
        <authorList>
            <person name="Chen X."/>
        </authorList>
    </citation>
    <scope>NUCLEOTIDE SEQUENCE [LARGE SCALE GENOMIC DNA]</scope>
    <source>
        <strain evidence="2 3">YIM 102668</strain>
    </source>
</reference>
<evidence type="ECO:0000313" key="2">
    <source>
        <dbReference type="EMBL" id="RLZ08056.1"/>
    </source>
</evidence>
<keyword evidence="1" id="KW-1133">Transmembrane helix</keyword>
<dbReference type="EMBL" id="RDOJ01000015">
    <property type="protein sequence ID" value="RLZ08056.1"/>
    <property type="molecule type" value="Genomic_DNA"/>
</dbReference>
<comment type="caution">
    <text evidence="2">The sequence shown here is derived from an EMBL/GenBank/DDBJ whole genome shotgun (WGS) entry which is preliminary data.</text>
</comment>
<feature type="transmembrane region" description="Helical" evidence="1">
    <location>
        <begin position="381"/>
        <end position="397"/>
    </location>
</feature>